<sequence>MNQHQATVRFREQEVESEENRATRPTATNNSFAFKVLDALEVRRENIQRQLDCVNQHLASLGAPKKKTNPGQTGPGTPTTTADIQTRSPTSNSMLPCDLVASKHAPSEHRRKPTLTKKKTHKQVEMLNHNKS</sequence>
<reference evidence="2" key="1">
    <citation type="submission" date="2013-11" db="EMBL/GenBank/DDBJ databases">
        <title>Genome sequence of the fusiform rust pathogen reveals effectors for host alternation and coevolution with pine.</title>
        <authorList>
            <consortium name="DOE Joint Genome Institute"/>
            <person name="Smith K."/>
            <person name="Pendleton A."/>
            <person name="Kubisiak T."/>
            <person name="Anderson C."/>
            <person name="Salamov A."/>
            <person name="Aerts A."/>
            <person name="Riley R."/>
            <person name="Clum A."/>
            <person name="Lindquist E."/>
            <person name="Ence D."/>
            <person name="Campbell M."/>
            <person name="Kronenberg Z."/>
            <person name="Feau N."/>
            <person name="Dhillon B."/>
            <person name="Hamelin R."/>
            <person name="Burleigh J."/>
            <person name="Smith J."/>
            <person name="Yandell M."/>
            <person name="Nelson C."/>
            <person name="Grigoriev I."/>
            <person name="Davis J."/>
        </authorList>
    </citation>
    <scope>NUCLEOTIDE SEQUENCE</scope>
    <source>
        <strain evidence="2">G11</strain>
    </source>
</reference>
<proteinExistence type="predicted"/>
<dbReference type="AlphaFoldDB" id="A0A9P6NV38"/>
<dbReference type="Proteomes" id="UP000886653">
    <property type="component" value="Unassembled WGS sequence"/>
</dbReference>
<name>A0A9P6NV38_9BASI</name>
<dbReference type="EMBL" id="MU167216">
    <property type="protein sequence ID" value="KAG0150932.1"/>
    <property type="molecule type" value="Genomic_DNA"/>
</dbReference>
<feature type="compositionally biased region" description="Low complexity" evidence="1">
    <location>
        <begin position="69"/>
        <end position="81"/>
    </location>
</feature>
<organism evidence="2 3">
    <name type="scientific">Cronartium quercuum f. sp. fusiforme G11</name>
    <dbReference type="NCBI Taxonomy" id="708437"/>
    <lineage>
        <taxon>Eukaryota</taxon>
        <taxon>Fungi</taxon>
        <taxon>Dikarya</taxon>
        <taxon>Basidiomycota</taxon>
        <taxon>Pucciniomycotina</taxon>
        <taxon>Pucciniomycetes</taxon>
        <taxon>Pucciniales</taxon>
        <taxon>Coleosporiaceae</taxon>
        <taxon>Cronartium</taxon>
    </lineage>
</organism>
<feature type="region of interest" description="Disordered" evidence="1">
    <location>
        <begin position="60"/>
        <end position="132"/>
    </location>
</feature>
<accession>A0A9P6NV38</accession>
<feature type="region of interest" description="Disordered" evidence="1">
    <location>
        <begin position="1"/>
        <end position="29"/>
    </location>
</feature>
<evidence type="ECO:0000256" key="1">
    <source>
        <dbReference type="SAM" id="MobiDB-lite"/>
    </source>
</evidence>
<evidence type="ECO:0000313" key="2">
    <source>
        <dbReference type="EMBL" id="KAG0150932.1"/>
    </source>
</evidence>
<feature type="compositionally biased region" description="Polar residues" evidence="1">
    <location>
        <begin position="82"/>
        <end position="94"/>
    </location>
</feature>
<keyword evidence="3" id="KW-1185">Reference proteome</keyword>
<feature type="compositionally biased region" description="Basic residues" evidence="1">
    <location>
        <begin position="109"/>
        <end position="121"/>
    </location>
</feature>
<gene>
    <name evidence="2" type="ORF">CROQUDRAFT_104019</name>
</gene>
<comment type="caution">
    <text evidence="2">The sequence shown here is derived from an EMBL/GenBank/DDBJ whole genome shotgun (WGS) entry which is preliminary data.</text>
</comment>
<evidence type="ECO:0000313" key="3">
    <source>
        <dbReference type="Proteomes" id="UP000886653"/>
    </source>
</evidence>
<feature type="compositionally biased region" description="Basic and acidic residues" evidence="1">
    <location>
        <begin position="9"/>
        <end position="22"/>
    </location>
</feature>
<protein>
    <submittedName>
        <fullName evidence="2">Uncharacterized protein</fullName>
    </submittedName>
</protein>